<reference evidence="3" key="1">
    <citation type="submission" date="2025-08" db="UniProtKB">
        <authorList>
            <consortium name="Ensembl"/>
        </authorList>
    </citation>
    <scope>IDENTIFICATION</scope>
</reference>
<feature type="domain" description="CCHC-type" evidence="2">
    <location>
        <begin position="61"/>
        <end position="73"/>
    </location>
</feature>
<dbReference type="Gene3D" id="4.10.60.10">
    <property type="entry name" value="Zinc finger, CCHC-type"/>
    <property type="match status" value="1"/>
</dbReference>
<feature type="region of interest" description="Disordered" evidence="1">
    <location>
        <begin position="1"/>
        <end position="21"/>
    </location>
</feature>
<protein>
    <recommendedName>
        <fullName evidence="2">CCHC-type domain-containing protein</fullName>
    </recommendedName>
</protein>
<dbReference type="InterPro" id="IPR001878">
    <property type="entry name" value="Znf_CCHC"/>
</dbReference>
<dbReference type="InterPro" id="IPR036875">
    <property type="entry name" value="Znf_CCHC_sf"/>
</dbReference>
<keyword evidence="4" id="KW-1185">Reference proteome</keyword>
<reference evidence="3" key="2">
    <citation type="submission" date="2025-09" db="UniProtKB">
        <authorList>
            <consortium name="Ensembl"/>
        </authorList>
    </citation>
    <scope>IDENTIFICATION</scope>
</reference>
<sequence>MSSSWHEWTKGDLENRWPLGGSLELGPLRCARENILRKRNGATHSRKNKSWQCQSPRRPATCYNCGQKGHYRNQFNGNVLERCQEITAL</sequence>
<name>A0A8C5FMG7_GADMO</name>
<dbReference type="GO" id="GO:0008270">
    <property type="term" value="F:zinc ion binding"/>
    <property type="evidence" value="ECO:0007669"/>
    <property type="project" value="InterPro"/>
</dbReference>
<accession>A0A8C5FMG7</accession>
<evidence type="ECO:0000256" key="1">
    <source>
        <dbReference type="SAM" id="MobiDB-lite"/>
    </source>
</evidence>
<dbReference type="AlphaFoldDB" id="A0A8C5FMG7"/>
<proteinExistence type="predicted"/>
<dbReference type="Ensembl" id="ENSGMOT00000029976.1">
    <property type="protein sequence ID" value="ENSGMOP00000047408.1"/>
    <property type="gene ID" value="ENSGMOG00000031129.1"/>
</dbReference>
<dbReference type="SUPFAM" id="SSF57756">
    <property type="entry name" value="Retrovirus zinc finger-like domains"/>
    <property type="match status" value="1"/>
</dbReference>
<dbReference type="Proteomes" id="UP000694546">
    <property type="component" value="Chromosome 19"/>
</dbReference>
<evidence type="ECO:0000313" key="4">
    <source>
        <dbReference type="Proteomes" id="UP000694546"/>
    </source>
</evidence>
<dbReference type="Pfam" id="PF00098">
    <property type="entry name" value="zf-CCHC"/>
    <property type="match status" value="1"/>
</dbReference>
<evidence type="ECO:0000259" key="2">
    <source>
        <dbReference type="Pfam" id="PF00098"/>
    </source>
</evidence>
<dbReference type="GO" id="GO:0003676">
    <property type="term" value="F:nucleic acid binding"/>
    <property type="evidence" value="ECO:0007669"/>
    <property type="project" value="InterPro"/>
</dbReference>
<organism evidence="3 4">
    <name type="scientific">Gadus morhua</name>
    <name type="common">Atlantic cod</name>
    <dbReference type="NCBI Taxonomy" id="8049"/>
    <lineage>
        <taxon>Eukaryota</taxon>
        <taxon>Metazoa</taxon>
        <taxon>Chordata</taxon>
        <taxon>Craniata</taxon>
        <taxon>Vertebrata</taxon>
        <taxon>Euteleostomi</taxon>
        <taxon>Actinopterygii</taxon>
        <taxon>Neopterygii</taxon>
        <taxon>Teleostei</taxon>
        <taxon>Neoteleostei</taxon>
        <taxon>Acanthomorphata</taxon>
        <taxon>Zeiogadaria</taxon>
        <taxon>Gadariae</taxon>
        <taxon>Gadiformes</taxon>
        <taxon>Gadoidei</taxon>
        <taxon>Gadidae</taxon>
        <taxon>Gadus</taxon>
    </lineage>
</organism>
<evidence type="ECO:0000313" key="3">
    <source>
        <dbReference type="Ensembl" id="ENSGMOP00000047408.1"/>
    </source>
</evidence>